<dbReference type="PATRIC" id="fig|1286635.3.peg.1696"/>
<keyword evidence="9" id="KW-1185">Reference proteome</keyword>
<dbReference type="InterPro" id="IPR006143">
    <property type="entry name" value="RND_pump_MFP"/>
</dbReference>
<gene>
    <name evidence="8" type="primary">rndB</name>
    <name evidence="8" type="ORF">Dpo_3c01300</name>
</gene>
<feature type="domain" description="CzcB-like C-terminal circularly permuted SH3-like" evidence="7">
    <location>
        <begin position="390"/>
        <end position="450"/>
    </location>
</feature>
<dbReference type="Pfam" id="PF19335">
    <property type="entry name" value="HMBD"/>
    <property type="match status" value="2"/>
</dbReference>
<dbReference type="GO" id="GO:0060003">
    <property type="term" value="P:copper ion export"/>
    <property type="evidence" value="ECO:0007669"/>
    <property type="project" value="TreeGrafter"/>
</dbReference>
<dbReference type="InterPro" id="IPR058790">
    <property type="entry name" value="BSH_CusB"/>
</dbReference>
<feature type="region of interest" description="Disordered" evidence="3">
    <location>
        <begin position="465"/>
        <end position="504"/>
    </location>
</feature>
<evidence type="ECO:0000313" key="8">
    <source>
        <dbReference type="EMBL" id="EMS79988.1"/>
    </source>
</evidence>
<protein>
    <submittedName>
        <fullName evidence="8">Putative cation efflux system, transmembrane protein RndB</fullName>
    </submittedName>
</protein>
<dbReference type="Proteomes" id="UP000014216">
    <property type="component" value="Unassembled WGS sequence"/>
</dbReference>
<evidence type="ECO:0000256" key="2">
    <source>
        <dbReference type="ARBA" id="ARBA00022448"/>
    </source>
</evidence>
<dbReference type="EMBL" id="APJX01000003">
    <property type="protein sequence ID" value="EMS79988.1"/>
    <property type="molecule type" value="Genomic_DNA"/>
</dbReference>
<accession>S0FY40</accession>
<dbReference type="GO" id="GO:0015679">
    <property type="term" value="P:plasma membrane copper ion transport"/>
    <property type="evidence" value="ECO:0007669"/>
    <property type="project" value="TreeGrafter"/>
</dbReference>
<feature type="domain" description="Heavy metal binding" evidence="4">
    <location>
        <begin position="55"/>
        <end position="81"/>
    </location>
</feature>
<dbReference type="Pfam" id="PF25954">
    <property type="entry name" value="Beta-barrel_RND_2"/>
    <property type="match status" value="1"/>
</dbReference>
<evidence type="ECO:0000256" key="3">
    <source>
        <dbReference type="SAM" id="MobiDB-lite"/>
    </source>
</evidence>
<dbReference type="InterPro" id="IPR058649">
    <property type="entry name" value="CzcB_C"/>
</dbReference>
<evidence type="ECO:0000259" key="7">
    <source>
        <dbReference type="Pfam" id="PF25975"/>
    </source>
</evidence>
<evidence type="ECO:0000259" key="4">
    <source>
        <dbReference type="Pfam" id="PF19335"/>
    </source>
</evidence>
<dbReference type="OrthoDB" id="9806939at2"/>
<feature type="domain" description="CusB-like beta-barrel" evidence="6">
    <location>
        <begin position="306"/>
        <end position="383"/>
    </location>
</feature>
<dbReference type="FunFam" id="2.40.30.170:FF:000010">
    <property type="entry name" value="Efflux RND transporter periplasmic adaptor subunit"/>
    <property type="match status" value="1"/>
</dbReference>
<dbReference type="Gene3D" id="2.40.30.170">
    <property type="match status" value="1"/>
</dbReference>
<dbReference type="GO" id="GO:0030288">
    <property type="term" value="C:outer membrane-bounded periplasmic space"/>
    <property type="evidence" value="ECO:0007669"/>
    <property type="project" value="TreeGrafter"/>
</dbReference>
<dbReference type="Gene3D" id="2.40.420.20">
    <property type="match status" value="1"/>
</dbReference>
<dbReference type="GO" id="GO:0016020">
    <property type="term" value="C:membrane"/>
    <property type="evidence" value="ECO:0007669"/>
    <property type="project" value="InterPro"/>
</dbReference>
<proteinExistence type="inferred from homology"/>
<dbReference type="GO" id="GO:0046914">
    <property type="term" value="F:transition metal ion binding"/>
    <property type="evidence" value="ECO:0007669"/>
    <property type="project" value="TreeGrafter"/>
</dbReference>
<dbReference type="Pfam" id="PF25919">
    <property type="entry name" value="BSH_CusB"/>
    <property type="match status" value="1"/>
</dbReference>
<dbReference type="AlphaFoldDB" id="S0FY40"/>
<dbReference type="InterPro" id="IPR045800">
    <property type="entry name" value="HMBD"/>
</dbReference>
<evidence type="ECO:0000259" key="6">
    <source>
        <dbReference type="Pfam" id="PF25954"/>
    </source>
</evidence>
<organism evidence="8 9">
    <name type="scientific">Desulfotignum phosphitoxidans DSM 13687</name>
    <dbReference type="NCBI Taxonomy" id="1286635"/>
    <lineage>
        <taxon>Bacteria</taxon>
        <taxon>Pseudomonadati</taxon>
        <taxon>Thermodesulfobacteriota</taxon>
        <taxon>Desulfobacteria</taxon>
        <taxon>Desulfobacterales</taxon>
        <taxon>Desulfobacteraceae</taxon>
        <taxon>Desulfotignum</taxon>
    </lineage>
</organism>
<dbReference type="NCBIfam" id="TIGR01730">
    <property type="entry name" value="RND_mfp"/>
    <property type="match status" value="1"/>
</dbReference>
<keyword evidence="8" id="KW-0472">Membrane</keyword>
<evidence type="ECO:0000259" key="5">
    <source>
        <dbReference type="Pfam" id="PF25919"/>
    </source>
</evidence>
<dbReference type="PANTHER" id="PTHR30097:SF15">
    <property type="entry name" value="CATION EFFLUX SYSTEM PROTEIN CUSB"/>
    <property type="match status" value="1"/>
</dbReference>
<dbReference type="GO" id="GO:0022857">
    <property type="term" value="F:transmembrane transporter activity"/>
    <property type="evidence" value="ECO:0007669"/>
    <property type="project" value="InterPro"/>
</dbReference>
<evidence type="ECO:0000313" key="9">
    <source>
        <dbReference type="Proteomes" id="UP000014216"/>
    </source>
</evidence>
<sequence>MNFKSTLLVIILTALITGTAVFFITTTIGPTSSESSKARSEQNGDAASKERKIIYWKAPMDPTEIYDEPGKSKMGMDLVPVYEDEVSEDETSKDAADRKIVYWKAPMDPTEIYDEPGKSKMGMDLVPVYEDEVKGGVDIKINPVVEQNMGLKIKPVAQGPLNHIIKTYGHVTFDETRTGIVSPKTAGWVETLYADYTGFVIEKGDPLFAMYSPSLLASQEEYLSAYKNFQARKTPLNKDLLESAKKRLAYYDIADQDIAFLEQTGQVRKTLTIRSRFKGVVTHKNVIEGAYVKAGESLFTIADLSTVWVEAHIFEYEQNLVYEGQSVEMTLSYDPDKVYTGKIAYIFPYLQPKTRDVVIRIIFDNAEDDLKPDMFANIKINTSKDAAGLIIPSEAVIHSGEKQLVFVAHGNGRFTPRKITTGVHLEEGRVQVLTGLAQGEDVVVSGQFLLDSESRLKEAIQKMIASKSGTAKEKKEPSQNDGDSFFEDMEDDTESKDDFFQDME</sequence>
<comment type="similarity">
    <text evidence="1">Belongs to the membrane fusion protein (MFP) (TC 8.A.1) family.</text>
</comment>
<dbReference type="InterPro" id="IPR058792">
    <property type="entry name" value="Beta-barrel_RND_2"/>
</dbReference>
<dbReference type="PANTHER" id="PTHR30097">
    <property type="entry name" value="CATION EFFLUX SYSTEM PROTEIN CUSB"/>
    <property type="match status" value="1"/>
</dbReference>
<feature type="compositionally biased region" description="Acidic residues" evidence="3">
    <location>
        <begin position="484"/>
        <end position="504"/>
    </location>
</feature>
<keyword evidence="2" id="KW-0813">Transport</keyword>
<dbReference type="RefSeq" id="WP_006965317.1">
    <property type="nucleotide sequence ID" value="NZ_APJX01000003.1"/>
</dbReference>
<dbReference type="InterPro" id="IPR051909">
    <property type="entry name" value="MFP_Cation_Efflux"/>
</dbReference>
<feature type="domain" description="CusB-like barrel-sandwich hybrid" evidence="5">
    <location>
        <begin position="180"/>
        <end position="302"/>
    </location>
</feature>
<evidence type="ECO:0000256" key="1">
    <source>
        <dbReference type="ARBA" id="ARBA00009477"/>
    </source>
</evidence>
<dbReference type="SUPFAM" id="SSF111369">
    <property type="entry name" value="HlyD-like secretion proteins"/>
    <property type="match status" value="1"/>
</dbReference>
<reference evidence="8 9" key="1">
    <citation type="journal article" date="2013" name="Genome Announc.">
        <title>Draft Genome Sequence of Desulfotignum phosphitoxidans DSM 13687 Strain FiPS-3.</title>
        <authorList>
            <person name="Poehlein A."/>
            <person name="Daniel R."/>
            <person name="Simeonova D.D."/>
        </authorList>
    </citation>
    <scope>NUCLEOTIDE SEQUENCE [LARGE SCALE GENOMIC DNA]</scope>
    <source>
        <strain evidence="8 9">DSM 13687</strain>
    </source>
</reference>
<keyword evidence="8" id="KW-0812">Transmembrane</keyword>
<feature type="domain" description="Heavy metal binding" evidence="4">
    <location>
        <begin position="102"/>
        <end position="128"/>
    </location>
</feature>
<comment type="caution">
    <text evidence="8">The sequence shown here is derived from an EMBL/GenBank/DDBJ whole genome shotgun (WGS) entry which is preliminary data.</text>
</comment>
<dbReference type="Pfam" id="PF25975">
    <property type="entry name" value="CzcB_C"/>
    <property type="match status" value="1"/>
</dbReference>
<name>S0FY40_9BACT</name>